<sequence length="660" mass="74128">MSSQLNPSIDFSVRFHLQIYIYRKFSWVILLVRIISMRSYDWWQARLTKEFFGVDQAGRPLLFFVDDQEAVRLHGDAKVTDSIDDLCTAVAQEAIDWRGDAYRQIYREALVWKRSTQEGPPPCLPLLAVCVLAATRMRGEGGRGAHAYYVRLAELLRPPPGFQLDDHKKHLQRDYQTVETFWKYLDGWLKEREGTRGFSTLHTSKGRERIGYAQSQALVCAADHDRLAPFFKECQVREPVALLRGLRMWKGRPRLSARLRGALDKNNEDNLLGPLLISIAESDSRVPPVPNGLRRLPLRITAIDDPRNGWTLQWRAERVDGVDGDALTHSGGHLVVAARDTGALYTLSGDLPDLCQGLTAGVTARGERLGISLQPRRHPLILQEDPLGGWTEVEKVVPHTPSLILFDRQGEAEARSLVAREGFSWEEPEESSVDGWFVAADVEFTEGAGARARRPRLTGGLHLRLTGERRHYLVGGEPDLVLPPGVDVVRLDGAPISITGERTELRGRGLAAGEHMVDTEVGRLTFHLHASQDIVLEKTNSPKANSEQPLVQVSTVIDAEGRHTDLASTEPPVWWHERHTGLCGESSAMEIPDSAVWLVIDHPDGTIEVRMSHSEEPRITQVTPAMRKFWKVMFTIERPPPEKLWKRYLNAVLMGGRGRG</sequence>
<gene>
    <name evidence="1" type="ORF">J2853_003536</name>
</gene>
<organism evidence="1 2">
    <name type="scientific">Streptosporangium lutulentum</name>
    <dbReference type="NCBI Taxonomy" id="1461250"/>
    <lineage>
        <taxon>Bacteria</taxon>
        <taxon>Bacillati</taxon>
        <taxon>Actinomycetota</taxon>
        <taxon>Actinomycetes</taxon>
        <taxon>Streptosporangiales</taxon>
        <taxon>Streptosporangiaceae</taxon>
        <taxon>Streptosporangium</taxon>
    </lineage>
</organism>
<dbReference type="RefSeq" id="WP_307559105.1">
    <property type="nucleotide sequence ID" value="NZ_JAUSQU010000001.1"/>
</dbReference>
<dbReference type="EMBL" id="JAUSQU010000001">
    <property type="protein sequence ID" value="MDP9844325.1"/>
    <property type="molecule type" value="Genomic_DNA"/>
</dbReference>
<proteinExistence type="predicted"/>
<evidence type="ECO:0000313" key="2">
    <source>
        <dbReference type="Proteomes" id="UP001225356"/>
    </source>
</evidence>
<accession>A0ABT9QD63</accession>
<name>A0ABT9QD63_9ACTN</name>
<reference evidence="1 2" key="1">
    <citation type="submission" date="2023-07" db="EMBL/GenBank/DDBJ databases">
        <title>Sequencing the genomes of 1000 actinobacteria strains.</title>
        <authorList>
            <person name="Klenk H.-P."/>
        </authorList>
    </citation>
    <scope>NUCLEOTIDE SEQUENCE [LARGE SCALE GENOMIC DNA]</scope>
    <source>
        <strain evidence="1 2">DSM 46740</strain>
    </source>
</reference>
<comment type="caution">
    <text evidence="1">The sequence shown here is derived from an EMBL/GenBank/DDBJ whole genome shotgun (WGS) entry which is preliminary data.</text>
</comment>
<keyword evidence="2" id="KW-1185">Reference proteome</keyword>
<protein>
    <recommendedName>
        <fullName evidence="3">DUF4132 domain-containing protein</fullName>
    </recommendedName>
</protein>
<evidence type="ECO:0008006" key="3">
    <source>
        <dbReference type="Google" id="ProtNLM"/>
    </source>
</evidence>
<evidence type="ECO:0000313" key="1">
    <source>
        <dbReference type="EMBL" id="MDP9844325.1"/>
    </source>
</evidence>
<dbReference type="Proteomes" id="UP001225356">
    <property type="component" value="Unassembled WGS sequence"/>
</dbReference>